<dbReference type="EMBL" id="LRBV02000005">
    <property type="status" value="NOT_ANNOTATED_CDS"/>
    <property type="molecule type" value="Genomic_DNA"/>
</dbReference>
<reference evidence="2 3" key="1">
    <citation type="journal article" date="2016" name="G3 (Bethesda)">
        <title>First Draft Assembly and Annotation of the Genome of a California Endemic Oak Quercus lobata Nee (Fagaceae).</title>
        <authorList>
            <person name="Sork V.L."/>
            <person name="Fitz-Gibbon S.T."/>
            <person name="Puiu D."/>
            <person name="Crepeau M."/>
            <person name="Gugger P.F."/>
            <person name="Sherman R."/>
            <person name="Stevens K."/>
            <person name="Langley C.H."/>
            <person name="Pellegrini M."/>
            <person name="Salzberg S.L."/>
        </authorList>
    </citation>
    <scope>NUCLEOTIDE SEQUENCE [LARGE SCALE GENOMIC DNA]</scope>
    <source>
        <strain evidence="2 3">cv. SW786</strain>
    </source>
</reference>
<organism evidence="2 3">
    <name type="scientific">Quercus lobata</name>
    <name type="common">Valley oak</name>
    <dbReference type="NCBI Taxonomy" id="97700"/>
    <lineage>
        <taxon>Eukaryota</taxon>
        <taxon>Viridiplantae</taxon>
        <taxon>Streptophyta</taxon>
        <taxon>Embryophyta</taxon>
        <taxon>Tracheophyta</taxon>
        <taxon>Spermatophyta</taxon>
        <taxon>Magnoliopsida</taxon>
        <taxon>eudicotyledons</taxon>
        <taxon>Gunneridae</taxon>
        <taxon>Pentapetalae</taxon>
        <taxon>rosids</taxon>
        <taxon>fabids</taxon>
        <taxon>Fagales</taxon>
        <taxon>Fagaceae</taxon>
        <taxon>Quercus</taxon>
    </lineage>
</organism>
<reference evidence="2" key="2">
    <citation type="submission" date="2021-01" db="UniProtKB">
        <authorList>
            <consortium name="EnsemblPlants"/>
        </authorList>
    </citation>
    <scope>IDENTIFICATION</scope>
</reference>
<sequence>METKLDRDKGAGVLKKCGFWKGWEVPRVGFSGGLLLGWLPDQNLNIMHSLKHLIHTDLLDHKGSHKSPGLDGILAFFYQEYWNIVKEDILGSIHAFFHSGQCINFIKFDDLLCSPNIPSDDQKALAKSLQWGHDSGTRKLHLVGWDKICKAKEKGGLWFKKFSTLNQAMLAKQYWRIQNRPESLLLRTYRAKYFPRNSLKDYKPKPQNSWTWRSITKSKCADLQQGEYRVNRACSLIQQDQPESVNEGLNNFGTSEEDSSEKRNSNLY</sequence>
<feature type="compositionally biased region" description="Polar residues" evidence="1">
    <location>
        <begin position="245"/>
        <end position="254"/>
    </location>
</feature>
<evidence type="ECO:0008006" key="4">
    <source>
        <dbReference type="Google" id="ProtNLM"/>
    </source>
</evidence>
<dbReference type="InParanoid" id="A0A7N2LQK6"/>
<evidence type="ECO:0000313" key="3">
    <source>
        <dbReference type="Proteomes" id="UP000594261"/>
    </source>
</evidence>
<dbReference type="EnsemblPlants" id="QL05p048610:mrna">
    <property type="protein sequence ID" value="QL05p048610:mrna"/>
    <property type="gene ID" value="QL05p048610"/>
</dbReference>
<dbReference type="Gramene" id="QL05p048610:mrna">
    <property type="protein sequence ID" value="QL05p048610:mrna"/>
    <property type="gene ID" value="QL05p048610"/>
</dbReference>
<evidence type="ECO:0000256" key="1">
    <source>
        <dbReference type="SAM" id="MobiDB-lite"/>
    </source>
</evidence>
<name>A0A7N2LQK6_QUELO</name>
<accession>A0A7N2LQK6</accession>
<proteinExistence type="predicted"/>
<keyword evidence="3" id="KW-1185">Reference proteome</keyword>
<evidence type="ECO:0000313" key="2">
    <source>
        <dbReference type="EnsemblPlants" id="QL05p048610:mrna"/>
    </source>
</evidence>
<feature type="region of interest" description="Disordered" evidence="1">
    <location>
        <begin position="245"/>
        <end position="268"/>
    </location>
</feature>
<protein>
    <recommendedName>
        <fullName evidence="4">Reverse transcriptase</fullName>
    </recommendedName>
</protein>
<dbReference type="AlphaFoldDB" id="A0A7N2LQK6"/>
<dbReference type="Proteomes" id="UP000594261">
    <property type="component" value="Chromosome 5"/>
</dbReference>